<dbReference type="InterPro" id="IPR000488">
    <property type="entry name" value="Death_dom"/>
</dbReference>
<proteinExistence type="evidence at transcript level"/>
<name>K0J1H9_OPLFA</name>
<dbReference type="GO" id="GO:0006924">
    <property type="term" value="P:activation-induced cell death of T cells"/>
    <property type="evidence" value="ECO:0007669"/>
    <property type="project" value="TreeGrafter"/>
</dbReference>
<dbReference type="PANTHER" id="PTHR46874">
    <property type="entry name" value="TUMOR NECROSIS FACTOR RECEPTOR SUPERFAMILY MEMBER 6"/>
    <property type="match status" value="1"/>
</dbReference>
<dbReference type="GO" id="GO:0032872">
    <property type="term" value="P:regulation of stress-activated MAPK cascade"/>
    <property type="evidence" value="ECO:0007669"/>
    <property type="project" value="TreeGrafter"/>
</dbReference>
<keyword evidence="3" id="KW-0677">Repeat</keyword>
<dbReference type="SMART" id="SM00208">
    <property type="entry name" value="TNFR"/>
    <property type="match status" value="3"/>
</dbReference>
<dbReference type="PANTHER" id="PTHR46874:SF1">
    <property type="entry name" value="TUMOR NECROSIS FACTOR RECEPTOR SUPERFAMILY MEMBER 6"/>
    <property type="match status" value="1"/>
</dbReference>
<dbReference type="CDD" id="cd08316">
    <property type="entry name" value="Death_FAS_TNFRSF6"/>
    <property type="match status" value="1"/>
</dbReference>
<keyword evidence="7" id="KW-1133">Transmembrane helix</keyword>
<dbReference type="InterPro" id="IPR001368">
    <property type="entry name" value="TNFR/NGFR_Cys_rich_reg"/>
</dbReference>
<dbReference type="GO" id="GO:0043066">
    <property type="term" value="P:negative regulation of apoptotic process"/>
    <property type="evidence" value="ECO:0007669"/>
    <property type="project" value="TreeGrafter"/>
</dbReference>
<feature type="repeat" description="TNFR-Cys" evidence="6">
    <location>
        <begin position="73"/>
        <end position="116"/>
    </location>
</feature>
<keyword evidence="2 8" id="KW-0732">Signal</keyword>
<dbReference type="AlphaFoldDB" id="K0J1H9"/>
<feature type="signal peptide" evidence="8">
    <location>
        <begin position="1"/>
        <end position="31"/>
    </location>
</feature>
<protein>
    <submittedName>
        <fullName evidence="11">Tumor necrosis factor receptor superfamily member 6</fullName>
    </submittedName>
</protein>
<evidence type="ECO:0000256" key="5">
    <source>
        <dbReference type="ARBA" id="ARBA00023180"/>
    </source>
</evidence>
<dbReference type="Gene3D" id="2.10.50.10">
    <property type="entry name" value="Tumor Necrosis Factor Receptor, subunit A, domain 2"/>
    <property type="match status" value="2"/>
</dbReference>
<evidence type="ECO:0000256" key="8">
    <source>
        <dbReference type="SAM" id="SignalP"/>
    </source>
</evidence>
<dbReference type="PROSITE" id="PS50017">
    <property type="entry name" value="DEATH_DOMAIN"/>
    <property type="match status" value="1"/>
</dbReference>
<dbReference type="EMBL" id="AB619804">
    <property type="protein sequence ID" value="BAM44717.1"/>
    <property type="molecule type" value="mRNA"/>
</dbReference>
<feature type="domain" description="Death" evidence="9">
    <location>
        <begin position="242"/>
        <end position="309"/>
    </location>
</feature>
<keyword evidence="4 6" id="KW-1015">Disulfide bond</keyword>
<dbReference type="Gene3D" id="1.10.533.10">
    <property type="entry name" value="Death Domain, Fas"/>
    <property type="match status" value="1"/>
</dbReference>
<dbReference type="CDD" id="cd13423">
    <property type="entry name" value="TNFRSF6_teleost"/>
    <property type="match status" value="1"/>
</dbReference>
<feature type="domain" description="TNFR-Cys" evidence="10">
    <location>
        <begin position="73"/>
        <end position="116"/>
    </location>
</feature>
<feature type="repeat" description="TNFR-Cys" evidence="6">
    <location>
        <begin position="117"/>
        <end position="157"/>
    </location>
</feature>
<dbReference type="GO" id="GO:0031265">
    <property type="term" value="C:CD95 death-inducing signaling complex"/>
    <property type="evidence" value="ECO:0007669"/>
    <property type="project" value="TreeGrafter"/>
</dbReference>
<dbReference type="GO" id="GO:0097527">
    <property type="term" value="P:necroptotic signaling pathway"/>
    <property type="evidence" value="ECO:0007669"/>
    <property type="project" value="TreeGrafter"/>
</dbReference>
<evidence type="ECO:0000256" key="4">
    <source>
        <dbReference type="ARBA" id="ARBA00023157"/>
    </source>
</evidence>
<dbReference type="GO" id="GO:0045121">
    <property type="term" value="C:membrane raft"/>
    <property type="evidence" value="ECO:0007669"/>
    <property type="project" value="TreeGrafter"/>
</dbReference>
<feature type="chain" id="PRO_5003833481" evidence="8">
    <location>
        <begin position="32"/>
        <end position="319"/>
    </location>
</feature>
<dbReference type="GO" id="GO:0005031">
    <property type="term" value="F:tumor necrosis factor receptor activity"/>
    <property type="evidence" value="ECO:0007669"/>
    <property type="project" value="TreeGrafter"/>
</dbReference>
<dbReference type="GO" id="GO:0097192">
    <property type="term" value="P:extrinsic apoptotic signaling pathway in absence of ligand"/>
    <property type="evidence" value="ECO:0007669"/>
    <property type="project" value="TreeGrafter"/>
</dbReference>
<evidence type="ECO:0000256" key="6">
    <source>
        <dbReference type="PROSITE-ProRule" id="PRU00206"/>
    </source>
</evidence>
<dbReference type="Pfam" id="PF00531">
    <property type="entry name" value="Death"/>
    <property type="match status" value="1"/>
</dbReference>
<evidence type="ECO:0000259" key="10">
    <source>
        <dbReference type="PROSITE" id="PS50050"/>
    </source>
</evidence>
<keyword evidence="1" id="KW-0053">Apoptosis</keyword>
<evidence type="ECO:0000256" key="3">
    <source>
        <dbReference type="ARBA" id="ARBA00022737"/>
    </source>
</evidence>
<gene>
    <name evidence="11" type="primary">Rb-Fas</name>
</gene>
<keyword evidence="7" id="KW-0472">Membrane</keyword>
<dbReference type="PROSITE" id="PS50050">
    <property type="entry name" value="TNFR_NGFR_2"/>
    <property type="match status" value="2"/>
</dbReference>
<feature type="transmembrane region" description="Helical" evidence="7">
    <location>
        <begin position="171"/>
        <end position="191"/>
    </location>
</feature>
<feature type="domain" description="TNFR-Cys" evidence="10">
    <location>
        <begin position="117"/>
        <end position="157"/>
    </location>
</feature>
<evidence type="ECO:0000256" key="1">
    <source>
        <dbReference type="ARBA" id="ARBA00022703"/>
    </source>
</evidence>
<dbReference type="SUPFAM" id="SSF57586">
    <property type="entry name" value="TNF receptor-like"/>
    <property type="match status" value="2"/>
</dbReference>
<evidence type="ECO:0000259" key="9">
    <source>
        <dbReference type="PROSITE" id="PS50017"/>
    </source>
</evidence>
<accession>K0J1H9</accession>
<keyword evidence="5" id="KW-0325">Glycoprotein</keyword>
<dbReference type="GO" id="GO:0097049">
    <property type="term" value="P:motor neuron apoptotic process"/>
    <property type="evidence" value="ECO:0007669"/>
    <property type="project" value="TreeGrafter"/>
</dbReference>
<reference evidence="11" key="1">
    <citation type="submission" date="2011-03" db="EMBL/GenBank/DDBJ databases">
        <authorList>
            <person name="Jeong J.M."/>
            <person name="Park C.I."/>
            <person name="Park H.J."/>
        </authorList>
    </citation>
    <scope>NUCLEOTIDE SEQUENCE</scope>
</reference>
<comment type="caution">
    <text evidence="6">Lacks conserved residue(s) required for the propagation of feature annotation.</text>
</comment>
<evidence type="ECO:0000256" key="2">
    <source>
        <dbReference type="ARBA" id="ARBA00022729"/>
    </source>
</evidence>
<keyword evidence="7" id="KW-0812">Transmembrane</keyword>
<evidence type="ECO:0000313" key="11">
    <source>
        <dbReference type="EMBL" id="BAM44717.1"/>
    </source>
</evidence>
<dbReference type="InterPro" id="IPR011029">
    <property type="entry name" value="DEATH-like_dom_sf"/>
</dbReference>
<sequence>MMADSKKFRASFITFVLHSYLVLVALSQTEATNRGQCQDGTYKHEGRECCLCAAGLHLEQHCSTNLTQGKCKACPSEMYKSHPTSEVHCEPCTSCSQQNANLMEAEPCTPGKDRKCRCKEDHYCDSVVETCTLCQPCTKCGAEGIKADCTATSNRVCNDKIQEGNHNAGTIAAITVTIVIIVLAAIAALIWKKKEAWKRKQTAQQSNGNAADPERQPLRVPDVDLQPHMSDIAEVIGWKVMQDVAMRSSIPDTTIESCQLDQPNNSQEQTRQLLKIFAEIQGRGASEKLVEILENSGRRRTAEKVVDILHVAARSNLPA</sequence>
<dbReference type="InterPro" id="IPR034055">
    <property type="entry name" value="TNFRSF6_N_teleost"/>
</dbReference>
<organism evidence="11">
    <name type="scientific">Oplegnathus fasciatus</name>
    <name type="common">Barred knifejaw</name>
    <name type="synonym">Scaradon fasciatus</name>
    <dbReference type="NCBI Taxonomy" id="163134"/>
    <lineage>
        <taxon>Eukaryota</taxon>
        <taxon>Metazoa</taxon>
        <taxon>Chordata</taxon>
        <taxon>Craniata</taxon>
        <taxon>Vertebrata</taxon>
        <taxon>Euteleostomi</taxon>
        <taxon>Actinopterygii</taxon>
        <taxon>Neopterygii</taxon>
        <taxon>Teleostei</taxon>
        <taxon>Neoteleostei</taxon>
        <taxon>Acanthomorphata</taxon>
        <taxon>Eupercaria</taxon>
        <taxon>Centrarchiformes</taxon>
        <taxon>Terapontoidei</taxon>
        <taxon>Oplegnathidae</taxon>
        <taxon>Oplegnathus</taxon>
    </lineage>
</organism>
<keyword evidence="11" id="KW-0675">Receptor</keyword>
<reference evidence="11" key="2">
    <citation type="submission" date="2012-09" db="EMBL/GenBank/DDBJ databases">
        <title>Molecular Identification and Expression Analysis of a fas from rock bream.</title>
        <authorList>
            <person name="Part C.I."/>
            <person name="Park H.J."/>
        </authorList>
    </citation>
    <scope>NUCLEOTIDE SEQUENCE</scope>
</reference>
<evidence type="ECO:0000256" key="7">
    <source>
        <dbReference type="SAM" id="Phobius"/>
    </source>
</evidence>
<dbReference type="Pfam" id="PF00020">
    <property type="entry name" value="TNFR_c6"/>
    <property type="match status" value="2"/>
</dbReference>
<feature type="disulfide bond" evidence="6">
    <location>
        <begin position="74"/>
        <end position="89"/>
    </location>
</feature>
<dbReference type="InterPro" id="IPR033998">
    <property type="entry name" value="TNFRSF6_death"/>
</dbReference>
<dbReference type="GO" id="GO:0009897">
    <property type="term" value="C:external side of plasma membrane"/>
    <property type="evidence" value="ECO:0007669"/>
    <property type="project" value="TreeGrafter"/>
</dbReference>
<dbReference type="SUPFAM" id="SSF47986">
    <property type="entry name" value="DEATH domain"/>
    <property type="match status" value="1"/>
</dbReference>